<dbReference type="InterPro" id="IPR014001">
    <property type="entry name" value="Helicase_ATP-bd"/>
</dbReference>
<dbReference type="PROSITE" id="PS51192">
    <property type="entry name" value="HELICASE_ATP_BIND_1"/>
    <property type="match status" value="1"/>
</dbReference>
<dbReference type="InterPro" id="IPR038461">
    <property type="entry name" value="Schlafen_AlbA_2_dom_sf"/>
</dbReference>
<dbReference type="EMBL" id="JAHDYR010000007">
    <property type="protein sequence ID" value="KAG9396191.1"/>
    <property type="molecule type" value="Genomic_DNA"/>
</dbReference>
<evidence type="ECO:0000256" key="2">
    <source>
        <dbReference type="ARBA" id="ARBA00022801"/>
    </source>
</evidence>
<feature type="compositionally biased region" description="Basic residues" evidence="5">
    <location>
        <begin position="1313"/>
        <end position="1334"/>
    </location>
</feature>
<feature type="domain" description="Helicase C-terminal" evidence="7">
    <location>
        <begin position="458"/>
        <end position="631"/>
    </location>
</feature>
<feature type="region of interest" description="Disordered" evidence="5">
    <location>
        <begin position="1299"/>
        <end position="1334"/>
    </location>
</feature>
<organism evidence="8 9">
    <name type="scientific">Carpediemonas membranifera</name>
    <dbReference type="NCBI Taxonomy" id="201153"/>
    <lineage>
        <taxon>Eukaryota</taxon>
        <taxon>Metamonada</taxon>
        <taxon>Carpediemonas-like organisms</taxon>
        <taxon>Carpediemonas</taxon>
    </lineage>
</organism>
<dbReference type="Gene3D" id="3.40.50.300">
    <property type="entry name" value="P-loop containing nucleotide triphosphate hydrolases"/>
    <property type="match status" value="2"/>
</dbReference>
<protein>
    <submittedName>
        <fullName evidence="8">ATPase AAA-4</fullName>
    </submittedName>
</protein>
<evidence type="ECO:0000259" key="6">
    <source>
        <dbReference type="PROSITE" id="PS51192"/>
    </source>
</evidence>
<keyword evidence="2" id="KW-0378">Hydrolase</keyword>
<dbReference type="InterPro" id="IPR007502">
    <property type="entry name" value="Helicase-assoc_dom"/>
</dbReference>
<proteinExistence type="predicted"/>
<dbReference type="GO" id="GO:0003723">
    <property type="term" value="F:RNA binding"/>
    <property type="evidence" value="ECO:0007669"/>
    <property type="project" value="TreeGrafter"/>
</dbReference>
<dbReference type="PROSITE" id="PS51194">
    <property type="entry name" value="HELICASE_CTER"/>
    <property type="match status" value="1"/>
</dbReference>
<keyword evidence="1" id="KW-0547">Nucleotide-binding</keyword>
<dbReference type="SMART" id="SM00490">
    <property type="entry name" value="HELICc"/>
    <property type="match status" value="1"/>
</dbReference>
<dbReference type="Pfam" id="PF00270">
    <property type="entry name" value="DEAD"/>
    <property type="match status" value="1"/>
</dbReference>
<reference evidence="8" key="1">
    <citation type="submission" date="2021-05" db="EMBL/GenBank/DDBJ databases">
        <title>A free-living protist that lacks canonical eukaryotic 1 DNA replication and segregation systems.</title>
        <authorList>
            <person name="Salas-Leiva D.E."/>
            <person name="Tromer E.C."/>
            <person name="Curtis B.A."/>
            <person name="Jerlstrom-Hultqvist J."/>
            <person name="Kolisko M."/>
            <person name="Yi Z."/>
            <person name="Salas-Leiva J.S."/>
            <person name="Gallot-Lavallee L."/>
            <person name="Kops G.J.P.L."/>
            <person name="Archibald J.M."/>
            <person name="Simpson A.G.B."/>
            <person name="Roger A.J."/>
        </authorList>
    </citation>
    <scope>NUCLEOTIDE SEQUENCE</scope>
    <source>
        <strain evidence="8">BICM</strain>
    </source>
</reference>
<evidence type="ECO:0000256" key="1">
    <source>
        <dbReference type="ARBA" id="ARBA00022741"/>
    </source>
</evidence>
<dbReference type="Proteomes" id="UP000717585">
    <property type="component" value="Unassembled WGS sequence"/>
</dbReference>
<evidence type="ECO:0000313" key="8">
    <source>
        <dbReference type="EMBL" id="KAG9396191.1"/>
    </source>
</evidence>
<keyword evidence="9" id="KW-1185">Reference proteome</keyword>
<evidence type="ECO:0000259" key="7">
    <source>
        <dbReference type="PROSITE" id="PS51194"/>
    </source>
</evidence>
<dbReference type="Gene3D" id="1.20.120.1080">
    <property type="match status" value="1"/>
</dbReference>
<dbReference type="Gene3D" id="3.30.950.30">
    <property type="entry name" value="Schlafen, AAA domain"/>
    <property type="match status" value="1"/>
</dbReference>
<dbReference type="SUPFAM" id="SSF52540">
    <property type="entry name" value="P-loop containing nucleoside triphosphate hydrolases"/>
    <property type="match status" value="1"/>
</dbReference>
<comment type="caution">
    <text evidence="8">The sequence shown here is derived from an EMBL/GenBank/DDBJ whole genome shotgun (WGS) entry which is preliminary data.</text>
</comment>
<accession>A0A8J6E3Y8</accession>
<dbReference type="GO" id="GO:0005524">
    <property type="term" value="F:ATP binding"/>
    <property type="evidence" value="ECO:0007669"/>
    <property type="project" value="UniProtKB-KW"/>
</dbReference>
<dbReference type="Pfam" id="PF00271">
    <property type="entry name" value="Helicase_C"/>
    <property type="match status" value="1"/>
</dbReference>
<evidence type="ECO:0000256" key="4">
    <source>
        <dbReference type="ARBA" id="ARBA00022840"/>
    </source>
</evidence>
<dbReference type="SMART" id="SM00487">
    <property type="entry name" value="DEXDc"/>
    <property type="match status" value="1"/>
</dbReference>
<dbReference type="GO" id="GO:0004386">
    <property type="term" value="F:helicase activity"/>
    <property type="evidence" value="ECO:0007669"/>
    <property type="project" value="UniProtKB-KW"/>
</dbReference>
<sequence length="1334" mass="146688">MNSRKGALGRLFDSSVDWNQRVRHYNAQYSGSSQITAELDSVDEQTIYGLRKFMADTSAQFELEESDFVEFKHVRDTGAHFSFEAHRAVTAFLNGRGGVIIFGVTDALQVLGLRLTRQEAEATARRCMDELGKKIELYTPALEVQSRVIEVRSPVSHGRKGKRRPKHVILFAVPMCRQSLTSRVFFTLEGIGYARLGTSTVTLSTALTMDLQPPPGHAAAASQAARLPINRPEQREALIKKIHNAQILFLSGETGCGKSSQVPKILIDSALPSSDGKKRPLRVVIAQQKRLCAIALAKRVSQELGAPIGTRVGYHIGGRKVYSSSTELLFVTTAMLRVYATSGSLRQFQVIILDEVHERDMDTDLALFYIREHITSRPDLRVILMSATLEIEAIQAYFSSHVASMTAHHIPVGSTHPVTIHYPLDNKRFVQDHAIDLTGFDVARGRLAQEVMDGMTDVIAAWHSKCRRELKPSDPIPAVLVFLPGLGNILEFGAVLRRQGDQQRIKICMLHSSVDGATQQEALQPAPRGVLKVVLATNIAESSLTVPDIGCVVDSCLAKTTVVRAGQSLLTEVWASKNALKQRAGRVGRVMPGEVYRMIPQSFEATLPQTTTPEMERVELESVVLRLLGWRHGDPGAVLRACPAPPCTDNYMAAMASLIQCRALAVLPDGSAMLTPCGMLMASLPLPLPAAQLILYGLAFQCIDEACVLAALVSRQGPIKTPLAEPRRSMDALLRFSGGTRSDIIANFNAYCWWLENRTDWTPETEPVKLEEAWLSPFHMRELDDIVIQLRSTLSLSGLCAQPRRLDNHRRNVFMNSAAMEETRVSSAPSSERPTSRALGISRRLDQLAASLAQAEIDGHDNTTMEGQVAKLLGELSVDDIADSLPEHAETMATLAPFTASTVAPDASGWMDYSGGHFTPISMFPGLEAKRRALVLMMLLGGANITNCYGVAEASKTTLGERFWKDSQVEGCPREAVLIKPVPAAIADPDQAFADLNRRLAEVNPRDFSGLTLLPAPTRDSLLVKTRRDPYPPRVVPEFDLSIQARLLAAVAREAYSDLPLHVEGSLVSSINTALKPVFETAGRHHSMSGLSLVSPVTALEPTASLKWGEGLLVSAKPFFGSRSVSLHANTLFPFDLPAPRLSVLLTFFPTTPVSTRVLYEGKFHMVQCSGRLFNRGCDLRATVDTETLDRITSIRRYISDSLGIMTAEYLSDNRDDITIDEIRDLMAKRRSAIKAAVNHTSHNLTPDRAIDKLYRVLTDIKVLNTQHVVATNAQRIKGASVALDTASIGKKTLVKKSDPSFDWRKSGDVKRRAIKKATRRSNAWKKRLQTSDD</sequence>
<dbReference type="CDD" id="cd17917">
    <property type="entry name" value="DEXHc_RHA-like"/>
    <property type="match status" value="1"/>
</dbReference>
<dbReference type="OrthoDB" id="28053at2759"/>
<feature type="domain" description="Helicase ATP-binding" evidence="6">
    <location>
        <begin position="239"/>
        <end position="407"/>
    </location>
</feature>
<dbReference type="InterPro" id="IPR027417">
    <property type="entry name" value="P-loop_NTPase"/>
</dbReference>
<dbReference type="SMART" id="SM00847">
    <property type="entry name" value="HA2"/>
    <property type="match status" value="1"/>
</dbReference>
<dbReference type="PANTHER" id="PTHR18934">
    <property type="entry name" value="ATP-DEPENDENT RNA HELICASE"/>
    <property type="match status" value="1"/>
</dbReference>
<keyword evidence="3" id="KW-0347">Helicase</keyword>
<dbReference type="InterPro" id="IPR011545">
    <property type="entry name" value="DEAD/DEAH_box_helicase_dom"/>
</dbReference>
<name>A0A8J6E3Y8_9EUKA</name>
<dbReference type="CDD" id="cd18791">
    <property type="entry name" value="SF2_C_RHA"/>
    <property type="match status" value="1"/>
</dbReference>
<dbReference type="InterPro" id="IPR007421">
    <property type="entry name" value="Schlafen_AlbA_2_dom"/>
</dbReference>
<evidence type="ECO:0000256" key="3">
    <source>
        <dbReference type="ARBA" id="ARBA00022806"/>
    </source>
</evidence>
<evidence type="ECO:0000313" key="9">
    <source>
        <dbReference type="Proteomes" id="UP000717585"/>
    </source>
</evidence>
<keyword evidence="4" id="KW-0067">ATP-binding</keyword>
<dbReference type="InterPro" id="IPR001650">
    <property type="entry name" value="Helicase_C-like"/>
</dbReference>
<evidence type="ECO:0000256" key="5">
    <source>
        <dbReference type="SAM" id="MobiDB-lite"/>
    </source>
</evidence>
<dbReference type="Pfam" id="PF04326">
    <property type="entry name" value="SLFN_AlbA_2"/>
    <property type="match status" value="1"/>
</dbReference>
<gene>
    <name evidence="8" type="ORF">J8273_2543</name>
</gene>
<dbReference type="PANTHER" id="PTHR18934:SF119">
    <property type="entry name" value="ATP-DEPENDENT RNA HELICASE A"/>
    <property type="match status" value="1"/>
</dbReference>
<dbReference type="GO" id="GO:0016787">
    <property type="term" value="F:hydrolase activity"/>
    <property type="evidence" value="ECO:0007669"/>
    <property type="project" value="UniProtKB-KW"/>
</dbReference>
<feature type="compositionally biased region" description="Basic and acidic residues" evidence="5">
    <location>
        <begin position="1299"/>
        <end position="1312"/>
    </location>
</feature>